<evidence type="ECO:0000256" key="1">
    <source>
        <dbReference type="ARBA" id="ARBA00022723"/>
    </source>
</evidence>
<dbReference type="SUPFAM" id="SSF57845">
    <property type="entry name" value="B-box zinc-binding domain"/>
    <property type="match status" value="1"/>
</dbReference>
<dbReference type="PROSITE" id="PS50089">
    <property type="entry name" value="ZF_RING_2"/>
    <property type="match status" value="1"/>
</dbReference>
<keyword evidence="3" id="KW-0862">Zinc</keyword>
<sequence>MATSSDFLSENQFCCSICLDIFTEPVSTPCGHTFCKTCLARHWSGKQEYHCPLCKNKFSNDLKLSVNTTFREVVENFKKHHVTADATSSVKPGEVSCDICQANKLKASKTCLVCLASFCDTHLESHLRVAALQRHKLSNPVSNLEERICREHNRIFEFLCLNDNIHFCALCTEHTDHDTINLNETHVHLPHIKRRNGNVQKTNKKNERVQSKKKAKGAKKGKGERAENLNTHQTTAPHHLNGYNCMFDHLGIIRGKAIHEFQVHRSVGCDLAAVRASTLGTMTFPSNWDGCCILRFTLRRNTKKILLLVDYDNGLVLFLDPDNDIWMCQLTGRPFNEPILLCFIPSQHKLLSCVQSLKRRVQKIPGHVDSFCFWLGFFGILYILGLLLSLPS</sequence>
<comment type="caution">
    <text evidence="9">The sequence shown here is derived from an EMBL/GenBank/DDBJ whole genome shotgun (WGS) entry which is preliminary data.</text>
</comment>
<dbReference type="InterPro" id="IPR017907">
    <property type="entry name" value="Znf_RING_CS"/>
</dbReference>
<dbReference type="Pfam" id="PF13445">
    <property type="entry name" value="zf-RING_UBOX"/>
    <property type="match status" value="1"/>
</dbReference>
<feature type="compositionally biased region" description="Basic residues" evidence="5">
    <location>
        <begin position="211"/>
        <end position="220"/>
    </location>
</feature>
<proteinExistence type="predicted"/>
<evidence type="ECO:0000256" key="4">
    <source>
        <dbReference type="PROSITE-ProRule" id="PRU00024"/>
    </source>
</evidence>
<feature type="transmembrane region" description="Helical" evidence="6">
    <location>
        <begin position="373"/>
        <end position="390"/>
    </location>
</feature>
<keyword evidence="2 4" id="KW-0863">Zinc-finger</keyword>
<evidence type="ECO:0000313" key="9">
    <source>
        <dbReference type="EMBL" id="MEQ2203019.1"/>
    </source>
</evidence>
<dbReference type="PANTHER" id="PTHR25465">
    <property type="entry name" value="B-BOX DOMAIN CONTAINING"/>
    <property type="match status" value="1"/>
</dbReference>
<dbReference type="Gene3D" id="3.30.160.60">
    <property type="entry name" value="Classic Zinc Finger"/>
    <property type="match status" value="1"/>
</dbReference>
<accession>A0ABV0R4G5</accession>
<dbReference type="PROSITE" id="PS00518">
    <property type="entry name" value="ZF_RING_1"/>
    <property type="match status" value="1"/>
</dbReference>
<keyword evidence="6" id="KW-0812">Transmembrane</keyword>
<evidence type="ECO:0000256" key="6">
    <source>
        <dbReference type="SAM" id="Phobius"/>
    </source>
</evidence>
<feature type="domain" description="B box-type" evidence="8">
    <location>
        <begin position="144"/>
        <end position="191"/>
    </location>
</feature>
<reference evidence="9 10" key="1">
    <citation type="submission" date="2021-06" db="EMBL/GenBank/DDBJ databases">
        <authorList>
            <person name="Palmer J.M."/>
        </authorList>
    </citation>
    <scope>NUCLEOTIDE SEQUENCE [LARGE SCALE GENOMIC DNA]</scope>
    <source>
        <strain evidence="9 10">XC_2019</strain>
        <tissue evidence="9">Muscle</tissue>
    </source>
</reference>
<evidence type="ECO:0000259" key="8">
    <source>
        <dbReference type="PROSITE" id="PS50119"/>
    </source>
</evidence>
<dbReference type="InterPro" id="IPR027370">
    <property type="entry name" value="Znf-RING_euk"/>
</dbReference>
<dbReference type="SMART" id="SM00504">
    <property type="entry name" value="Ubox"/>
    <property type="match status" value="1"/>
</dbReference>
<dbReference type="EMBL" id="JAHRIN010034115">
    <property type="protein sequence ID" value="MEQ2203019.1"/>
    <property type="molecule type" value="Genomic_DNA"/>
</dbReference>
<dbReference type="PANTHER" id="PTHR25465:SF32">
    <property type="entry name" value="BLOODTHIRSTY-RELATED GENE FAMILY, MEMBER 16 ISOFORM X1-RELATED"/>
    <property type="match status" value="1"/>
</dbReference>
<gene>
    <name evidence="9" type="ORF">XENOCAPTIV_022625</name>
</gene>
<evidence type="ECO:0000256" key="3">
    <source>
        <dbReference type="ARBA" id="ARBA00022833"/>
    </source>
</evidence>
<protein>
    <submittedName>
        <fullName evidence="9">Uncharacterized protein</fullName>
    </submittedName>
</protein>
<dbReference type="InterPro" id="IPR051051">
    <property type="entry name" value="E3_ubiq-ligase_TRIM/RNF"/>
</dbReference>
<dbReference type="SUPFAM" id="SSF57850">
    <property type="entry name" value="RING/U-box"/>
    <property type="match status" value="1"/>
</dbReference>
<dbReference type="PROSITE" id="PS50119">
    <property type="entry name" value="ZF_BBOX"/>
    <property type="match status" value="1"/>
</dbReference>
<dbReference type="Proteomes" id="UP001434883">
    <property type="component" value="Unassembled WGS sequence"/>
</dbReference>
<evidence type="ECO:0000256" key="5">
    <source>
        <dbReference type="SAM" id="MobiDB-lite"/>
    </source>
</evidence>
<keyword evidence="1" id="KW-0479">Metal-binding</keyword>
<organism evidence="9 10">
    <name type="scientific">Xenoophorus captivus</name>
    <dbReference type="NCBI Taxonomy" id="1517983"/>
    <lineage>
        <taxon>Eukaryota</taxon>
        <taxon>Metazoa</taxon>
        <taxon>Chordata</taxon>
        <taxon>Craniata</taxon>
        <taxon>Vertebrata</taxon>
        <taxon>Euteleostomi</taxon>
        <taxon>Actinopterygii</taxon>
        <taxon>Neopterygii</taxon>
        <taxon>Teleostei</taxon>
        <taxon>Neoteleostei</taxon>
        <taxon>Acanthomorphata</taxon>
        <taxon>Ovalentaria</taxon>
        <taxon>Atherinomorphae</taxon>
        <taxon>Cyprinodontiformes</taxon>
        <taxon>Goodeidae</taxon>
        <taxon>Xenoophorus</taxon>
    </lineage>
</organism>
<evidence type="ECO:0000256" key="2">
    <source>
        <dbReference type="ARBA" id="ARBA00022771"/>
    </source>
</evidence>
<feature type="region of interest" description="Disordered" evidence="5">
    <location>
        <begin position="194"/>
        <end position="235"/>
    </location>
</feature>
<keyword evidence="6" id="KW-1133">Transmembrane helix</keyword>
<evidence type="ECO:0000313" key="10">
    <source>
        <dbReference type="Proteomes" id="UP001434883"/>
    </source>
</evidence>
<keyword evidence="6" id="KW-0472">Membrane</keyword>
<evidence type="ECO:0000259" key="7">
    <source>
        <dbReference type="PROSITE" id="PS50089"/>
    </source>
</evidence>
<feature type="domain" description="RING-type" evidence="7">
    <location>
        <begin position="15"/>
        <end position="55"/>
    </location>
</feature>
<dbReference type="InterPro" id="IPR003613">
    <property type="entry name" value="Ubox_domain"/>
</dbReference>
<name>A0ABV0R4G5_9TELE</name>
<dbReference type="InterPro" id="IPR001841">
    <property type="entry name" value="Znf_RING"/>
</dbReference>
<keyword evidence="10" id="KW-1185">Reference proteome</keyword>
<dbReference type="Gene3D" id="3.30.40.10">
    <property type="entry name" value="Zinc/RING finger domain, C3HC4 (zinc finger)"/>
    <property type="match status" value="1"/>
</dbReference>
<dbReference type="InterPro" id="IPR000315">
    <property type="entry name" value="Znf_B-box"/>
</dbReference>
<dbReference type="SMART" id="SM00184">
    <property type="entry name" value="RING"/>
    <property type="match status" value="1"/>
</dbReference>
<dbReference type="InterPro" id="IPR013083">
    <property type="entry name" value="Znf_RING/FYVE/PHD"/>
</dbReference>